<evidence type="ECO:0000313" key="2">
    <source>
        <dbReference type="Proteomes" id="UP001224890"/>
    </source>
</evidence>
<sequence>MTKILTSKTESLPVFTTMQIPASLPFFAILGMVSAAAECPRSGGGDGPYLHNAYREAPTRVGETKNYDWAGTTISVKMQKTRDSCDPEESCDDDITYNFKNRGTRSVRVRIEESRNDFMGLVLAPGADCDLNRYFTRGDGPYQISFAN</sequence>
<dbReference type="EMBL" id="JAHMHR010000009">
    <property type="protein sequence ID" value="KAK1689011.1"/>
    <property type="molecule type" value="Genomic_DNA"/>
</dbReference>
<evidence type="ECO:0000313" key="1">
    <source>
        <dbReference type="EMBL" id="KAK1689011.1"/>
    </source>
</evidence>
<dbReference type="Proteomes" id="UP001224890">
    <property type="component" value="Unassembled WGS sequence"/>
</dbReference>
<proteinExistence type="predicted"/>
<dbReference type="GeneID" id="85456493"/>
<comment type="caution">
    <text evidence="1">The sequence shown here is derived from an EMBL/GenBank/DDBJ whole genome shotgun (WGS) entry which is preliminary data.</text>
</comment>
<name>A0AAJ0AU49_9PEZI</name>
<accession>A0AAJ0AU49</accession>
<keyword evidence="2" id="KW-1185">Reference proteome</keyword>
<dbReference type="AlphaFoldDB" id="A0AAJ0AU49"/>
<reference evidence="1" key="1">
    <citation type="submission" date="2021-06" db="EMBL/GenBank/DDBJ databases">
        <title>Comparative genomics, transcriptomics and evolutionary studies reveal genomic signatures of adaptation to plant cell wall in hemibiotrophic fungi.</title>
        <authorList>
            <consortium name="DOE Joint Genome Institute"/>
            <person name="Baroncelli R."/>
            <person name="Diaz J.F."/>
            <person name="Benocci T."/>
            <person name="Peng M."/>
            <person name="Battaglia E."/>
            <person name="Haridas S."/>
            <person name="Andreopoulos W."/>
            <person name="Labutti K."/>
            <person name="Pangilinan J."/>
            <person name="Floch G.L."/>
            <person name="Makela M.R."/>
            <person name="Henrissat B."/>
            <person name="Grigoriev I.V."/>
            <person name="Crouch J.A."/>
            <person name="De Vries R.P."/>
            <person name="Sukno S.A."/>
            <person name="Thon M.R."/>
        </authorList>
    </citation>
    <scope>NUCLEOTIDE SEQUENCE</scope>
    <source>
        <strain evidence="1">CBS 193.32</strain>
    </source>
</reference>
<protein>
    <submittedName>
        <fullName evidence="1">Uncharacterized protein</fullName>
    </submittedName>
</protein>
<gene>
    <name evidence="1" type="ORF">BDP55DRAFT_629006</name>
</gene>
<dbReference type="RefSeq" id="XP_060432706.1">
    <property type="nucleotide sequence ID" value="XM_060571967.1"/>
</dbReference>
<organism evidence="1 2">
    <name type="scientific">Colletotrichum godetiae</name>
    <dbReference type="NCBI Taxonomy" id="1209918"/>
    <lineage>
        <taxon>Eukaryota</taxon>
        <taxon>Fungi</taxon>
        <taxon>Dikarya</taxon>
        <taxon>Ascomycota</taxon>
        <taxon>Pezizomycotina</taxon>
        <taxon>Sordariomycetes</taxon>
        <taxon>Hypocreomycetidae</taxon>
        <taxon>Glomerellales</taxon>
        <taxon>Glomerellaceae</taxon>
        <taxon>Colletotrichum</taxon>
        <taxon>Colletotrichum acutatum species complex</taxon>
    </lineage>
</organism>